<dbReference type="AlphaFoldDB" id="A0A3S4BX65"/>
<proteinExistence type="predicted"/>
<evidence type="ECO:0000256" key="1">
    <source>
        <dbReference type="SAM" id="MobiDB-lite"/>
    </source>
</evidence>
<accession>A0A3S4BX65</accession>
<feature type="region of interest" description="Disordered" evidence="1">
    <location>
        <begin position="1"/>
        <end position="36"/>
    </location>
</feature>
<comment type="caution">
    <text evidence="2">The sequence shown here is derived from an EMBL/GenBank/DDBJ whole genome shotgun (WGS) entry which is preliminary data.</text>
</comment>
<feature type="compositionally biased region" description="Basic and acidic residues" evidence="1">
    <location>
        <begin position="17"/>
        <end position="32"/>
    </location>
</feature>
<evidence type="ECO:0000313" key="2">
    <source>
        <dbReference type="EMBL" id="VCU09637.1"/>
    </source>
</evidence>
<sequence>MSGTRKPSRGQPKTSKRRTEEGFGTGTEERFGNHPTAIRQADEILLTARRIWPAKTADHLAAVCGVSKRCAELWLSGATQMSLPSYLALLWSEHGHAFLGAAMAEAPAPPKWWAALRREQRIALARQAEIEAKQRLRRLEEGEE</sequence>
<name>A0A3S4BX65_9BRAD</name>
<protein>
    <submittedName>
        <fullName evidence="2">Uncharacterized protein</fullName>
    </submittedName>
</protein>
<dbReference type="OrthoDB" id="8447434at2"/>
<evidence type="ECO:0000313" key="3">
    <source>
        <dbReference type="Proteomes" id="UP000289200"/>
    </source>
</evidence>
<gene>
    <name evidence="2" type="ORF">RHODGE_RHODGE_02806</name>
</gene>
<dbReference type="Proteomes" id="UP000289200">
    <property type="component" value="Unassembled WGS sequence"/>
</dbReference>
<organism evidence="2 3">
    <name type="scientific">Rhodoplanes serenus</name>
    <dbReference type="NCBI Taxonomy" id="200615"/>
    <lineage>
        <taxon>Bacteria</taxon>
        <taxon>Pseudomonadati</taxon>
        <taxon>Pseudomonadota</taxon>
        <taxon>Alphaproteobacteria</taxon>
        <taxon>Hyphomicrobiales</taxon>
        <taxon>Nitrobacteraceae</taxon>
        <taxon>Rhodoplanes</taxon>
    </lineage>
</organism>
<reference evidence="3" key="1">
    <citation type="submission" date="2018-10" db="EMBL/GenBank/DDBJ databases">
        <authorList>
            <person name="Peiro R."/>
            <person name="Begona"/>
            <person name="Cbmso G."/>
            <person name="Lopez M."/>
            <person name="Gonzalez S."/>
            <person name="Sacristan E."/>
            <person name="Castillo E."/>
        </authorList>
    </citation>
    <scope>NUCLEOTIDE SEQUENCE [LARGE SCALE GENOMIC DNA]</scope>
</reference>
<dbReference type="EMBL" id="UWOC01000151">
    <property type="protein sequence ID" value="VCU09637.1"/>
    <property type="molecule type" value="Genomic_DNA"/>
</dbReference>
<keyword evidence="3" id="KW-1185">Reference proteome</keyword>
<dbReference type="RefSeq" id="WP_129609467.1">
    <property type="nucleotide sequence ID" value="NZ_UWOC01000151.1"/>
</dbReference>